<feature type="transmembrane region" description="Helical" evidence="13">
    <location>
        <begin position="172"/>
        <end position="193"/>
    </location>
</feature>
<evidence type="ECO:0000256" key="2">
    <source>
        <dbReference type="ARBA" id="ARBA00009295"/>
    </source>
</evidence>
<comment type="similarity">
    <text evidence="2 12">Belongs to the fatty acid desaturase type 1 family.</text>
</comment>
<dbReference type="CDD" id="cd03505">
    <property type="entry name" value="Delta9-FADS-like"/>
    <property type="match status" value="1"/>
</dbReference>
<proteinExistence type="inferred from homology"/>
<comment type="domain">
    <text evidence="12">The histidine box domains are involved in binding the catalytic metal ions.</text>
</comment>
<evidence type="ECO:0000256" key="10">
    <source>
        <dbReference type="ARBA" id="ARBA00023136"/>
    </source>
</evidence>
<keyword evidence="4 12" id="KW-0812">Transmembrane</keyword>
<comment type="subcellular location">
    <subcellularLocation>
        <location evidence="1">Membrane</location>
        <topology evidence="1">Multi-pass membrane protein</topology>
    </subcellularLocation>
</comment>
<name>A0A6P3XK66_DINQU</name>
<keyword evidence="8" id="KW-0408">Iron</keyword>
<dbReference type="InterPro" id="IPR005804">
    <property type="entry name" value="FA_desaturase_dom"/>
</dbReference>
<feature type="transmembrane region" description="Helical" evidence="13">
    <location>
        <begin position="56"/>
        <end position="78"/>
    </location>
</feature>
<keyword evidence="15" id="KW-1185">Reference proteome</keyword>
<protein>
    <submittedName>
        <fullName evidence="16">Acyl-CoA Delta(11) desaturase-like</fullName>
    </submittedName>
</protein>
<dbReference type="KEGG" id="dqu:106746368"/>
<dbReference type="PRINTS" id="PR00075">
    <property type="entry name" value="FACDDSATRASE"/>
</dbReference>
<evidence type="ECO:0000256" key="5">
    <source>
        <dbReference type="ARBA" id="ARBA00022832"/>
    </source>
</evidence>
<dbReference type="AlphaFoldDB" id="A0A6P3XK66"/>
<dbReference type="GeneID" id="106746368"/>
<evidence type="ECO:0000256" key="11">
    <source>
        <dbReference type="ARBA" id="ARBA00023160"/>
    </source>
</evidence>
<evidence type="ECO:0000256" key="1">
    <source>
        <dbReference type="ARBA" id="ARBA00004141"/>
    </source>
</evidence>
<keyword evidence="10 13" id="KW-0472">Membrane</keyword>
<evidence type="ECO:0000256" key="6">
    <source>
        <dbReference type="ARBA" id="ARBA00022989"/>
    </source>
</evidence>
<reference evidence="16" key="1">
    <citation type="submission" date="2025-08" db="UniProtKB">
        <authorList>
            <consortium name="RefSeq"/>
        </authorList>
    </citation>
    <scope>IDENTIFICATION</scope>
</reference>
<keyword evidence="11 12" id="KW-0275">Fatty acid biosynthesis</keyword>
<feature type="domain" description="Fatty acid desaturase" evidence="14">
    <location>
        <begin position="56"/>
        <end position="259"/>
    </location>
</feature>
<feature type="transmembrane region" description="Helical" evidence="13">
    <location>
        <begin position="26"/>
        <end position="50"/>
    </location>
</feature>
<dbReference type="GO" id="GO:0005789">
    <property type="term" value="C:endoplasmic reticulum membrane"/>
    <property type="evidence" value="ECO:0007669"/>
    <property type="project" value="TreeGrafter"/>
</dbReference>
<evidence type="ECO:0000256" key="4">
    <source>
        <dbReference type="ARBA" id="ARBA00022692"/>
    </source>
</evidence>
<evidence type="ECO:0000256" key="8">
    <source>
        <dbReference type="ARBA" id="ARBA00023004"/>
    </source>
</evidence>
<dbReference type="PANTHER" id="PTHR11351:SF31">
    <property type="entry name" value="DESATURASE 1, ISOFORM A-RELATED"/>
    <property type="match status" value="1"/>
</dbReference>
<dbReference type="InterPro" id="IPR015876">
    <property type="entry name" value="Acyl-CoA_DS"/>
</dbReference>
<dbReference type="RefSeq" id="XP_014478404.1">
    <property type="nucleotide sequence ID" value="XM_014622918.1"/>
</dbReference>
<dbReference type="OrthoDB" id="2015333at2759"/>
<feature type="transmembrane region" description="Helical" evidence="13">
    <location>
        <begin position="270"/>
        <end position="292"/>
    </location>
</feature>
<comment type="cofactor">
    <cofactor evidence="12">
        <name>Fe(2+)</name>
        <dbReference type="ChEBI" id="CHEBI:29033"/>
    </cofactor>
</comment>
<accession>A0A6P3XK66</accession>
<evidence type="ECO:0000259" key="14">
    <source>
        <dbReference type="Pfam" id="PF00487"/>
    </source>
</evidence>
<dbReference type="GO" id="GO:0006636">
    <property type="term" value="P:unsaturated fatty acid biosynthetic process"/>
    <property type="evidence" value="ECO:0007669"/>
    <property type="project" value="TreeGrafter"/>
</dbReference>
<dbReference type="GO" id="GO:0005506">
    <property type="term" value="F:iron ion binding"/>
    <property type="evidence" value="ECO:0007669"/>
    <property type="project" value="TreeGrafter"/>
</dbReference>
<dbReference type="GO" id="GO:0004768">
    <property type="term" value="F:stearoyl-CoA 9-desaturase activity"/>
    <property type="evidence" value="ECO:0007669"/>
    <property type="project" value="TreeGrafter"/>
</dbReference>
<evidence type="ECO:0000313" key="15">
    <source>
        <dbReference type="Proteomes" id="UP000515204"/>
    </source>
</evidence>
<evidence type="ECO:0000256" key="9">
    <source>
        <dbReference type="ARBA" id="ARBA00023098"/>
    </source>
</evidence>
<evidence type="ECO:0000256" key="7">
    <source>
        <dbReference type="ARBA" id="ARBA00023002"/>
    </source>
</evidence>
<dbReference type="Pfam" id="PF00487">
    <property type="entry name" value="FA_desaturase"/>
    <property type="match status" value="1"/>
</dbReference>
<dbReference type="Proteomes" id="UP000515204">
    <property type="component" value="Unplaced"/>
</dbReference>
<gene>
    <name evidence="16" type="primary">LOC106746368</name>
</gene>
<keyword evidence="6 13" id="KW-1133">Transmembrane helix</keyword>
<keyword evidence="3 12" id="KW-0444">Lipid biosynthesis</keyword>
<evidence type="ECO:0000313" key="16">
    <source>
        <dbReference type="RefSeq" id="XP_014478404.1"/>
    </source>
</evidence>
<keyword evidence="9" id="KW-0443">Lipid metabolism</keyword>
<keyword evidence="7 12" id="KW-0560">Oxidoreductase</keyword>
<keyword evidence="5" id="KW-0276">Fatty acid metabolism</keyword>
<evidence type="ECO:0000256" key="3">
    <source>
        <dbReference type="ARBA" id="ARBA00022516"/>
    </source>
</evidence>
<sequence>MELDESVVNGVSTTELGKKNYEWKIVWRNVISFIYIHLAGFYGMYLMFFHVKYLTVLWYIACTVFIKIGVTAGVHRLWSHRSYKAKWPMKLILMILQSAAYQDTIYQWARDHRVHHKYTDTDADPYNASRGLFFSHIGWLLVRKHPKVTEKSAMIDCSDLEQDPFVTFQKKWYVWLMPTFGFILPTLIPYWFWNETFSHAWHVNFARYCTNLNTSWTVNSIAHAWGTKPYDKSIRPTDNIGVAIASLGEGWHNYHHAFPWDYRAAEEFGIYRINVTTIFIQFFALLGLAYNLKAARPEMIKHRVSRNGDTSY</sequence>
<organism evidence="15 16">
    <name type="scientific">Dinoponera quadriceps</name>
    <name type="common">South American ant</name>
    <dbReference type="NCBI Taxonomy" id="609295"/>
    <lineage>
        <taxon>Eukaryota</taxon>
        <taxon>Metazoa</taxon>
        <taxon>Ecdysozoa</taxon>
        <taxon>Arthropoda</taxon>
        <taxon>Hexapoda</taxon>
        <taxon>Insecta</taxon>
        <taxon>Pterygota</taxon>
        <taxon>Neoptera</taxon>
        <taxon>Endopterygota</taxon>
        <taxon>Hymenoptera</taxon>
        <taxon>Apocrita</taxon>
        <taxon>Aculeata</taxon>
        <taxon>Formicoidea</taxon>
        <taxon>Formicidae</taxon>
        <taxon>Ponerinae</taxon>
        <taxon>Ponerini</taxon>
        <taxon>Dinoponera</taxon>
    </lineage>
</organism>
<evidence type="ECO:0000256" key="13">
    <source>
        <dbReference type="SAM" id="Phobius"/>
    </source>
</evidence>
<dbReference type="PANTHER" id="PTHR11351">
    <property type="entry name" value="ACYL-COA DESATURASE"/>
    <property type="match status" value="1"/>
</dbReference>
<evidence type="ECO:0000256" key="12">
    <source>
        <dbReference type="RuleBase" id="RU000581"/>
    </source>
</evidence>